<sequence>MTTYARPRLIAEDDPRYRAHVAQFVLLRKNQKAMRPPRQRELFGGQAEAALRTWLDARLELDDRRILEYEERRNRRGFIKYRELDGLHIAARTAHVFEIKASRSASALRRAIGQLQETRAILRLLYPVVAVTILLVDTGIPADQEALEALMSSERPPPRRPELFAEVLEALPDLHFCTSFEQTGDAERVGLLRFSVEDIIAIAGAENLALAWEEDDLEPDEPPEPRPTSSLYTTSEPNETPPDDDDDNPMAAAMRRAGLK</sequence>
<dbReference type="AlphaFoldDB" id="A0A426TVD9"/>
<evidence type="ECO:0000313" key="3">
    <source>
        <dbReference type="Proteomes" id="UP000280307"/>
    </source>
</evidence>
<evidence type="ECO:0000256" key="1">
    <source>
        <dbReference type="SAM" id="MobiDB-lite"/>
    </source>
</evidence>
<name>A0A426TVD9_9CHLR</name>
<comment type="caution">
    <text evidence="2">The sequence shown here is derived from an EMBL/GenBank/DDBJ whole genome shotgun (WGS) entry which is preliminary data.</text>
</comment>
<accession>A0A426TVD9</accession>
<proteinExistence type="predicted"/>
<feature type="compositionally biased region" description="Low complexity" evidence="1">
    <location>
        <begin position="249"/>
        <end position="260"/>
    </location>
</feature>
<feature type="region of interest" description="Disordered" evidence="1">
    <location>
        <begin position="213"/>
        <end position="260"/>
    </location>
</feature>
<organism evidence="2 3">
    <name type="scientific">Candidatus Viridilinea halotolerans</name>
    <dbReference type="NCBI Taxonomy" id="2491704"/>
    <lineage>
        <taxon>Bacteria</taxon>
        <taxon>Bacillati</taxon>
        <taxon>Chloroflexota</taxon>
        <taxon>Chloroflexia</taxon>
        <taxon>Chloroflexales</taxon>
        <taxon>Chloroflexineae</taxon>
        <taxon>Oscillochloridaceae</taxon>
        <taxon>Candidatus Viridilinea</taxon>
    </lineage>
</organism>
<evidence type="ECO:0000313" key="2">
    <source>
        <dbReference type="EMBL" id="RRR69184.1"/>
    </source>
</evidence>
<reference evidence="2 3" key="1">
    <citation type="submission" date="2018-12" db="EMBL/GenBank/DDBJ databases">
        <title>Genome Sequence of Candidatus Viridilinea halotolerans isolated from saline sulfide-rich spring.</title>
        <authorList>
            <person name="Grouzdev D.S."/>
            <person name="Burganskaya E.I."/>
            <person name="Krutkina M.S."/>
            <person name="Sukhacheva M.V."/>
            <person name="Gorlenko V.M."/>
        </authorList>
    </citation>
    <scope>NUCLEOTIDE SEQUENCE [LARGE SCALE GENOMIC DNA]</scope>
    <source>
        <strain evidence="2">Chok-6</strain>
    </source>
</reference>
<feature type="compositionally biased region" description="Acidic residues" evidence="1">
    <location>
        <begin position="213"/>
        <end position="222"/>
    </location>
</feature>
<gene>
    <name evidence="2" type="ORF">EI684_16455</name>
</gene>
<dbReference type="Proteomes" id="UP000280307">
    <property type="component" value="Unassembled WGS sequence"/>
</dbReference>
<dbReference type="EMBL" id="RSAS01000662">
    <property type="protein sequence ID" value="RRR69184.1"/>
    <property type="molecule type" value="Genomic_DNA"/>
</dbReference>
<protein>
    <submittedName>
        <fullName evidence="2">Uncharacterized protein</fullName>
    </submittedName>
</protein>